<dbReference type="GO" id="GO:0016020">
    <property type="term" value="C:membrane"/>
    <property type="evidence" value="ECO:0007669"/>
    <property type="project" value="TreeGrafter"/>
</dbReference>
<dbReference type="Pfam" id="PF00561">
    <property type="entry name" value="Abhydrolase_1"/>
    <property type="match status" value="1"/>
</dbReference>
<proteinExistence type="inferred from homology"/>
<gene>
    <name evidence="4" type="ORF">HNQ92_002068</name>
</gene>
<accession>A0A840TLX6</accession>
<comment type="similarity">
    <text evidence="1">Belongs to the peptidase S33 family.</text>
</comment>
<name>A0A840TLX6_9BACT</name>
<dbReference type="Proteomes" id="UP000557307">
    <property type="component" value="Unassembled WGS sequence"/>
</dbReference>
<reference evidence="4 5" key="1">
    <citation type="submission" date="2020-08" db="EMBL/GenBank/DDBJ databases">
        <title>Genomic Encyclopedia of Type Strains, Phase IV (KMG-IV): sequencing the most valuable type-strain genomes for metagenomic binning, comparative biology and taxonomic classification.</title>
        <authorList>
            <person name="Goeker M."/>
        </authorList>
    </citation>
    <scope>NUCLEOTIDE SEQUENCE [LARGE SCALE GENOMIC DNA]</scope>
    <source>
        <strain evidence="4 5">DSM 105074</strain>
    </source>
</reference>
<dbReference type="InterPro" id="IPR050266">
    <property type="entry name" value="AB_hydrolase_sf"/>
</dbReference>
<dbReference type="InterPro" id="IPR000073">
    <property type="entry name" value="AB_hydrolase_1"/>
</dbReference>
<dbReference type="InterPro" id="IPR002410">
    <property type="entry name" value="Peptidase_S33"/>
</dbReference>
<evidence type="ECO:0000313" key="5">
    <source>
        <dbReference type="Proteomes" id="UP000557307"/>
    </source>
</evidence>
<dbReference type="PRINTS" id="PR00793">
    <property type="entry name" value="PROAMNOPTASE"/>
</dbReference>
<feature type="domain" description="AB hydrolase-1" evidence="3">
    <location>
        <begin position="54"/>
        <end position="311"/>
    </location>
</feature>
<sequence length="332" mass="37643">MREPVVDIPKKCYFCIERTGLILLLAINCCYGQSVKSFTNAGIQLFYEEQGTGPALYILTGGPGAPPEHPAYELMDSLKAVFTCVLLHQRGAGKSRHVAINEKTINIASYLNDIELLRRTRGDQQITLLGISWGGLLAMNYAALYPHAVSNLALLGSAPPSYQLWNVLFDNQHVRRSGAELDSMQVLQKIFTQKTDAELDSLKKADPLAKEVVAFKHFMAIHARSMYYDRTKAAKNFEELFYGFNFQPIPYIDKEVMETQWDITAALKKLKTPALILYGRQDDQGESTFFLQKECLKNSEIRVIEKCGHIMWEDQPAEFYKILISYLTKNPK</sequence>
<evidence type="ECO:0000256" key="1">
    <source>
        <dbReference type="ARBA" id="ARBA00010088"/>
    </source>
</evidence>
<evidence type="ECO:0000259" key="3">
    <source>
        <dbReference type="Pfam" id="PF00561"/>
    </source>
</evidence>
<dbReference type="PANTHER" id="PTHR43798:SF33">
    <property type="entry name" value="HYDROLASE, PUTATIVE (AFU_ORTHOLOGUE AFUA_2G14860)-RELATED"/>
    <property type="match status" value="1"/>
</dbReference>
<dbReference type="PANTHER" id="PTHR43798">
    <property type="entry name" value="MONOACYLGLYCEROL LIPASE"/>
    <property type="match status" value="1"/>
</dbReference>
<dbReference type="EMBL" id="JACHGF010000003">
    <property type="protein sequence ID" value="MBB5283925.1"/>
    <property type="molecule type" value="Genomic_DNA"/>
</dbReference>
<dbReference type="GO" id="GO:0006508">
    <property type="term" value="P:proteolysis"/>
    <property type="evidence" value="ECO:0007669"/>
    <property type="project" value="InterPro"/>
</dbReference>
<dbReference type="InterPro" id="IPR029058">
    <property type="entry name" value="AB_hydrolase_fold"/>
</dbReference>
<dbReference type="Gene3D" id="3.40.50.1820">
    <property type="entry name" value="alpha/beta hydrolase"/>
    <property type="match status" value="1"/>
</dbReference>
<organism evidence="4 5">
    <name type="scientific">Rhabdobacter roseus</name>
    <dbReference type="NCBI Taxonomy" id="1655419"/>
    <lineage>
        <taxon>Bacteria</taxon>
        <taxon>Pseudomonadati</taxon>
        <taxon>Bacteroidota</taxon>
        <taxon>Cytophagia</taxon>
        <taxon>Cytophagales</taxon>
        <taxon>Cytophagaceae</taxon>
        <taxon>Rhabdobacter</taxon>
    </lineage>
</organism>
<dbReference type="SUPFAM" id="SSF53474">
    <property type="entry name" value="alpha/beta-Hydrolases"/>
    <property type="match status" value="1"/>
</dbReference>
<dbReference type="RefSeq" id="WP_184173818.1">
    <property type="nucleotide sequence ID" value="NZ_JACHGF010000003.1"/>
</dbReference>
<comment type="caution">
    <text evidence="4">The sequence shown here is derived from an EMBL/GenBank/DDBJ whole genome shotgun (WGS) entry which is preliminary data.</text>
</comment>
<evidence type="ECO:0000256" key="2">
    <source>
        <dbReference type="ARBA" id="ARBA00022801"/>
    </source>
</evidence>
<keyword evidence="2 4" id="KW-0378">Hydrolase</keyword>
<dbReference type="AlphaFoldDB" id="A0A840TLX6"/>
<evidence type="ECO:0000313" key="4">
    <source>
        <dbReference type="EMBL" id="MBB5283925.1"/>
    </source>
</evidence>
<dbReference type="EC" id="3.4.11.5" evidence="4"/>
<dbReference type="GO" id="GO:0004177">
    <property type="term" value="F:aminopeptidase activity"/>
    <property type="evidence" value="ECO:0007669"/>
    <property type="project" value="UniProtKB-KW"/>
</dbReference>
<protein>
    <submittedName>
        <fullName evidence="4">Proline iminopeptidase</fullName>
        <ecNumber evidence="4">3.4.11.5</ecNumber>
    </submittedName>
</protein>
<keyword evidence="5" id="KW-1185">Reference proteome</keyword>
<keyword evidence="4" id="KW-0645">Protease</keyword>
<keyword evidence="4" id="KW-0031">Aminopeptidase</keyword>